<keyword evidence="4" id="KW-1185">Reference proteome</keyword>
<comment type="caution">
    <text evidence="3">The sequence shown here is derived from an EMBL/GenBank/DDBJ whole genome shotgun (WGS) entry which is preliminary data.</text>
</comment>
<feature type="compositionally biased region" description="Polar residues" evidence="2">
    <location>
        <begin position="167"/>
        <end position="185"/>
    </location>
</feature>
<protein>
    <submittedName>
        <fullName evidence="3">Uncharacterized protein</fullName>
    </submittedName>
</protein>
<dbReference type="PANTHER" id="PTHR12634">
    <property type="entry name" value="SIT4 YEAST -ASSOCIATING PROTEIN-RELATED"/>
    <property type="match status" value="1"/>
</dbReference>
<accession>A0ABD1N0E4</accession>
<dbReference type="Proteomes" id="UP001603857">
    <property type="component" value="Unassembled WGS sequence"/>
</dbReference>
<dbReference type="EMBL" id="JBGMDY010000003">
    <property type="protein sequence ID" value="KAL2341529.1"/>
    <property type="molecule type" value="Genomic_DNA"/>
</dbReference>
<proteinExistence type="inferred from homology"/>
<feature type="compositionally biased region" description="Polar residues" evidence="2">
    <location>
        <begin position="199"/>
        <end position="228"/>
    </location>
</feature>
<dbReference type="InterPro" id="IPR007587">
    <property type="entry name" value="SAPS"/>
</dbReference>
<organism evidence="3 4">
    <name type="scientific">Flemingia macrophylla</name>
    <dbReference type="NCBI Taxonomy" id="520843"/>
    <lineage>
        <taxon>Eukaryota</taxon>
        <taxon>Viridiplantae</taxon>
        <taxon>Streptophyta</taxon>
        <taxon>Embryophyta</taxon>
        <taxon>Tracheophyta</taxon>
        <taxon>Spermatophyta</taxon>
        <taxon>Magnoliopsida</taxon>
        <taxon>eudicotyledons</taxon>
        <taxon>Gunneridae</taxon>
        <taxon>Pentapetalae</taxon>
        <taxon>rosids</taxon>
        <taxon>fabids</taxon>
        <taxon>Fabales</taxon>
        <taxon>Fabaceae</taxon>
        <taxon>Papilionoideae</taxon>
        <taxon>50 kb inversion clade</taxon>
        <taxon>NPAAA clade</taxon>
        <taxon>indigoferoid/millettioid clade</taxon>
        <taxon>Phaseoleae</taxon>
        <taxon>Flemingia</taxon>
    </lineage>
</organism>
<evidence type="ECO:0000313" key="4">
    <source>
        <dbReference type="Proteomes" id="UP001603857"/>
    </source>
</evidence>
<evidence type="ECO:0000256" key="1">
    <source>
        <dbReference type="ARBA" id="ARBA00006180"/>
    </source>
</evidence>
<feature type="compositionally biased region" description="Basic and acidic residues" evidence="2">
    <location>
        <begin position="134"/>
        <end position="145"/>
    </location>
</feature>
<evidence type="ECO:0000313" key="3">
    <source>
        <dbReference type="EMBL" id="KAL2341529.1"/>
    </source>
</evidence>
<sequence length="254" mass="27129">MPSARPEPYTPSAVPPSLIRADRFGIKSPQDLCRDSERGCNLQDVYFDDESAEVVISSLRLGDDHESGSLFTNSNWFTFEEDRDRVANDRSTGSLASPSPNAEESIVKASGDDVIAVEDEELADTATSSPEAGLKLEHVGTDKPVEWVQWRESSDANDPSDVLPNGQIVNNDPGTAESSPPSSIALTEDEKVATEPPASVNNSSMETSVPPQTVSENPSSCESNSVDGSSAEVGEDDNKDNTTDDKAGAEVEHE</sequence>
<feature type="region of interest" description="Disordered" evidence="2">
    <location>
        <begin position="87"/>
        <end position="254"/>
    </location>
</feature>
<name>A0ABD1N0E4_9FABA</name>
<reference evidence="3 4" key="1">
    <citation type="submission" date="2024-08" db="EMBL/GenBank/DDBJ databases">
        <title>Insights into the chromosomal genome structure of Flemingia macrophylla.</title>
        <authorList>
            <person name="Ding Y."/>
            <person name="Zhao Y."/>
            <person name="Bi W."/>
            <person name="Wu M."/>
            <person name="Zhao G."/>
            <person name="Gong Y."/>
            <person name="Li W."/>
            <person name="Zhang P."/>
        </authorList>
    </citation>
    <scope>NUCLEOTIDE SEQUENCE [LARGE SCALE GENOMIC DNA]</scope>
    <source>
        <strain evidence="3">DYQJB</strain>
        <tissue evidence="3">Leaf</tissue>
    </source>
</reference>
<feature type="compositionally biased region" description="Polar residues" evidence="2">
    <location>
        <begin position="89"/>
        <end position="102"/>
    </location>
</feature>
<comment type="similarity">
    <text evidence="1">Belongs to the SAPS family.</text>
</comment>
<dbReference type="PANTHER" id="PTHR12634:SF37">
    <property type="entry name" value="SIT4 PHOSPHATASE-ASSOCIATED FAMILY PROTEIN"/>
    <property type="match status" value="1"/>
</dbReference>
<feature type="compositionally biased region" description="Basic and acidic residues" evidence="2">
    <location>
        <begin position="239"/>
        <end position="254"/>
    </location>
</feature>
<evidence type="ECO:0000256" key="2">
    <source>
        <dbReference type="SAM" id="MobiDB-lite"/>
    </source>
</evidence>
<dbReference type="AlphaFoldDB" id="A0ABD1N0E4"/>
<gene>
    <name evidence="3" type="ORF">Fmac_009469</name>
</gene>